<reference evidence="3 4" key="1">
    <citation type="submission" date="2014-11" db="EMBL/GenBank/DDBJ databases">
        <authorList>
            <person name="Wibberg Daniel"/>
        </authorList>
    </citation>
    <scope>NUCLEOTIDE SEQUENCE [LARGE SCALE GENOMIC DNA]</scope>
    <source>
        <strain evidence="3">Rhizoctonia solani AG1-IB 7/3/14</strain>
    </source>
</reference>
<dbReference type="PROSITE" id="PS50103">
    <property type="entry name" value="ZF_C3H1"/>
    <property type="match status" value="1"/>
</dbReference>
<evidence type="ECO:0000259" key="2">
    <source>
        <dbReference type="PROSITE" id="PS50103"/>
    </source>
</evidence>
<keyword evidence="1" id="KW-0863">Zinc-finger</keyword>
<evidence type="ECO:0000313" key="4">
    <source>
        <dbReference type="Proteomes" id="UP000059188"/>
    </source>
</evidence>
<proteinExistence type="predicted"/>
<keyword evidence="1" id="KW-0862">Zinc</keyword>
<dbReference type="GO" id="GO:0008270">
    <property type="term" value="F:zinc ion binding"/>
    <property type="evidence" value="ECO:0007669"/>
    <property type="project" value="UniProtKB-KW"/>
</dbReference>
<keyword evidence="1" id="KW-0479">Metal-binding</keyword>
<evidence type="ECO:0000313" key="3">
    <source>
        <dbReference type="EMBL" id="CEL56529.1"/>
    </source>
</evidence>
<dbReference type="Proteomes" id="UP000059188">
    <property type="component" value="Unassembled WGS sequence"/>
</dbReference>
<gene>
    <name evidence="3" type="ORF">RSOLAG1IB_07878</name>
</gene>
<protein>
    <recommendedName>
        <fullName evidence="2">C3H1-type domain-containing protein</fullName>
    </recommendedName>
</protein>
<dbReference type="OrthoDB" id="3238373at2759"/>
<name>A0A0B7FHX0_THACB</name>
<keyword evidence="4" id="KW-1185">Reference proteome</keyword>
<evidence type="ECO:0000256" key="1">
    <source>
        <dbReference type="PROSITE-ProRule" id="PRU00723"/>
    </source>
</evidence>
<dbReference type="EMBL" id="LN679122">
    <property type="protein sequence ID" value="CEL56529.1"/>
    <property type="molecule type" value="Genomic_DNA"/>
</dbReference>
<accession>A0A0B7FHX0</accession>
<dbReference type="AlphaFoldDB" id="A0A0B7FHX0"/>
<dbReference type="InterPro" id="IPR000571">
    <property type="entry name" value="Znf_CCCH"/>
</dbReference>
<feature type="domain" description="C3H1-type" evidence="2">
    <location>
        <begin position="17"/>
        <end position="45"/>
    </location>
</feature>
<sequence>MQYSEHSFRIPRPARPRSNAGVCYFLSRPGDCKSGSFCQFRHVSKPADLEAVEQTNNQSTHPDLAFAGISSGAIPRSNKKHGRNSDSESKYLRDRRYYYLDGSGVFLVGGTLFKVHATLVFGHRPEVTHEPAGSNTKPIYFEDVLPELSISGDKNPIELPGIPVAQFRNYLSALLTRPYDEEYSDLMAYQDSSKHSPELCERYLSNATLARRFGMMKLEKWAARALCAIIAGPQSTKVLAELTSKKWDTATLLAFRAYTKDTEADKLALTFIQYLISTSTKEIVSKADHIDEPPCAGFYHNLKESNTDPALFGCAFLNVLSLGHRSSVWSTYLTRDDRAILYAAQAQLIDVSEELKTDLGWLSGPDPTISRGLCGGCGVKIKTSWARSLRQCSDALGSGLPLKDVSILAQMPINRYELKILTTQRSPYDCPKFEIVANNLRHSFRGPEWTRTPCPMDPMLDLIDTHIQQVYTEVASFYKRLTK</sequence>
<feature type="zinc finger region" description="C3H1-type" evidence="1">
    <location>
        <begin position="17"/>
        <end position="45"/>
    </location>
</feature>
<organism evidence="3 4">
    <name type="scientific">Thanatephorus cucumeris (strain AG1-IB / isolate 7/3/14)</name>
    <name type="common">Lettuce bottom rot fungus</name>
    <name type="synonym">Rhizoctonia solani</name>
    <dbReference type="NCBI Taxonomy" id="1108050"/>
    <lineage>
        <taxon>Eukaryota</taxon>
        <taxon>Fungi</taxon>
        <taxon>Dikarya</taxon>
        <taxon>Basidiomycota</taxon>
        <taxon>Agaricomycotina</taxon>
        <taxon>Agaricomycetes</taxon>
        <taxon>Cantharellales</taxon>
        <taxon>Ceratobasidiaceae</taxon>
        <taxon>Rhizoctonia</taxon>
        <taxon>Rhizoctonia solani AG-1</taxon>
    </lineage>
</organism>